<dbReference type="RefSeq" id="WP_096803210.1">
    <property type="nucleotide sequence ID" value="NZ_CP023563.1"/>
</dbReference>
<evidence type="ECO:0000313" key="1">
    <source>
        <dbReference type="EMBL" id="ATG52093.1"/>
    </source>
</evidence>
<dbReference type="KEGG" id="brz:CFK38_11585"/>
<sequence length="141" mass="15459">MQRLITQRHRANIARGELLQLIADGILTPWEALVAAATVDDKALLRLTLDQLITASPGIGQARARLVTTQVTRILATTEAHSPTGRVTLAYVLDEQARGRRLLAVLDAFISHGLIREEGDLPVWTGFPFTPCPVDTKEGER</sequence>
<protein>
    <submittedName>
        <fullName evidence="1">Uncharacterized protein</fullName>
    </submittedName>
</protein>
<name>A0A291GNK7_9MICO</name>
<evidence type="ECO:0000313" key="2">
    <source>
        <dbReference type="Proteomes" id="UP000218165"/>
    </source>
</evidence>
<proteinExistence type="predicted"/>
<dbReference type="AlphaFoldDB" id="A0A291GNK7"/>
<reference evidence="2" key="1">
    <citation type="submission" date="2017-09" db="EMBL/GenBank/DDBJ databases">
        <title>Brachybacterium sp. VM2412.</title>
        <authorList>
            <person name="Tak E.J."/>
            <person name="Bae J.-W."/>
        </authorList>
    </citation>
    <scope>NUCLEOTIDE SEQUENCE [LARGE SCALE GENOMIC DNA]</scope>
    <source>
        <strain evidence="2">VM2412</strain>
    </source>
</reference>
<dbReference type="Proteomes" id="UP000218165">
    <property type="component" value="Chromosome"/>
</dbReference>
<keyword evidence="2" id="KW-1185">Reference proteome</keyword>
<dbReference type="EMBL" id="CP023563">
    <property type="protein sequence ID" value="ATG52093.1"/>
    <property type="molecule type" value="Genomic_DNA"/>
</dbReference>
<organism evidence="1 2">
    <name type="scientific">Brachybacterium vulturis</name>
    <dbReference type="NCBI Taxonomy" id="2017484"/>
    <lineage>
        <taxon>Bacteria</taxon>
        <taxon>Bacillati</taxon>
        <taxon>Actinomycetota</taxon>
        <taxon>Actinomycetes</taxon>
        <taxon>Micrococcales</taxon>
        <taxon>Dermabacteraceae</taxon>
        <taxon>Brachybacterium</taxon>
    </lineage>
</organism>
<dbReference type="OrthoDB" id="4793257at2"/>
<accession>A0A291GNK7</accession>
<gene>
    <name evidence="1" type="ORF">CFK38_11585</name>
</gene>